<organism evidence="3 4">
    <name type="scientific">Pelagicoccus enzymogenes</name>
    <dbReference type="NCBI Taxonomy" id="2773457"/>
    <lineage>
        <taxon>Bacteria</taxon>
        <taxon>Pseudomonadati</taxon>
        <taxon>Verrucomicrobiota</taxon>
        <taxon>Opitutia</taxon>
        <taxon>Puniceicoccales</taxon>
        <taxon>Pelagicoccaceae</taxon>
        <taxon>Pelagicoccus</taxon>
    </lineage>
</organism>
<dbReference type="AlphaFoldDB" id="A0A927FAE8"/>
<evidence type="ECO:0000256" key="1">
    <source>
        <dbReference type="SAM" id="SignalP"/>
    </source>
</evidence>
<accession>A0A927FAE8</accession>
<dbReference type="NCBIfam" id="TIGR03778">
    <property type="entry name" value="VPDSG_CTERM"/>
    <property type="match status" value="1"/>
</dbReference>
<dbReference type="RefSeq" id="WP_191618368.1">
    <property type="nucleotide sequence ID" value="NZ_JACYFG010000040.1"/>
</dbReference>
<feature type="domain" description="VPDSG-CTERM protein sorting" evidence="2">
    <location>
        <begin position="163"/>
        <end position="188"/>
    </location>
</feature>
<name>A0A927FAE8_9BACT</name>
<keyword evidence="4" id="KW-1185">Reference proteome</keyword>
<evidence type="ECO:0000259" key="2">
    <source>
        <dbReference type="Pfam" id="PF18205"/>
    </source>
</evidence>
<proteinExistence type="predicted"/>
<feature type="signal peptide" evidence="1">
    <location>
        <begin position="1"/>
        <end position="21"/>
    </location>
</feature>
<feature type="chain" id="PRO_5037089128" evidence="1">
    <location>
        <begin position="22"/>
        <end position="190"/>
    </location>
</feature>
<reference evidence="3" key="1">
    <citation type="submission" date="2020-09" db="EMBL/GenBank/DDBJ databases">
        <title>Pelagicoccus enzymogenes sp. nov. with an EPS production, isolated from marine sediment.</title>
        <authorList>
            <person name="Feng X."/>
        </authorList>
    </citation>
    <scope>NUCLEOTIDE SEQUENCE</scope>
    <source>
        <strain evidence="3">NFK12</strain>
    </source>
</reference>
<dbReference type="InterPro" id="IPR022288">
    <property type="entry name" value="VPDSG_CTERM"/>
</dbReference>
<gene>
    <name evidence="3" type="ORF">IEN85_17345</name>
</gene>
<protein>
    <submittedName>
        <fullName evidence="3">VPDSG-CTERM sorting domain-containing protein</fullName>
    </submittedName>
</protein>
<dbReference type="Proteomes" id="UP000622317">
    <property type="component" value="Unassembled WGS sequence"/>
</dbReference>
<sequence length="190" mass="20033">MKKLLSLAAVASLFVASHASAIQYTFDFTNDGLFGTYTNPQLIDDESGSISLSASADPSSAEIRYGLLGLGIYSHFLDNVLIDNSLVSETLTLSFGTSFKFVSASIFVNEDSDTVAINVGANNWTGDPWGLGGLVELGFIGSEISFNAVGNNDFSVMKVVVESVPDTGSSLAFLGLGVLALVGLRRRFAK</sequence>
<comment type="caution">
    <text evidence="3">The sequence shown here is derived from an EMBL/GenBank/DDBJ whole genome shotgun (WGS) entry which is preliminary data.</text>
</comment>
<dbReference type="Pfam" id="PF18205">
    <property type="entry name" value="VPDSG-CTERM"/>
    <property type="match status" value="1"/>
</dbReference>
<evidence type="ECO:0000313" key="3">
    <source>
        <dbReference type="EMBL" id="MBD5781269.1"/>
    </source>
</evidence>
<evidence type="ECO:0000313" key="4">
    <source>
        <dbReference type="Proteomes" id="UP000622317"/>
    </source>
</evidence>
<keyword evidence="1" id="KW-0732">Signal</keyword>
<dbReference type="EMBL" id="JACYFG010000040">
    <property type="protein sequence ID" value="MBD5781269.1"/>
    <property type="molecule type" value="Genomic_DNA"/>
</dbReference>